<organism evidence="2 3">
    <name type="scientific">Ilyodon furcidens</name>
    <name type="common">goldbreast splitfin</name>
    <dbReference type="NCBI Taxonomy" id="33524"/>
    <lineage>
        <taxon>Eukaryota</taxon>
        <taxon>Metazoa</taxon>
        <taxon>Chordata</taxon>
        <taxon>Craniata</taxon>
        <taxon>Vertebrata</taxon>
        <taxon>Euteleostomi</taxon>
        <taxon>Actinopterygii</taxon>
        <taxon>Neopterygii</taxon>
        <taxon>Teleostei</taxon>
        <taxon>Neoteleostei</taxon>
        <taxon>Acanthomorphata</taxon>
        <taxon>Ovalentaria</taxon>
        <taxon>Atherinomorphae</taxon>
        <taxon>Cyprinodontiformes</taxon>
        <taxon>Goodeidae</taxon>
        <taxon>Ilyodon</taxon>
    </lineage>
</organism>
<protein>
    <submittedName>
        <fullName evidence="2">Uncharacterized protein</fullName>
    </submittedName>
</protein>
<proteinExistence type="predicted"/>
<keyword evidence="3" id="KW-1185">Reference proteome</keyword>
<feature type="region of interest" description="Disordered" evidence="1">
    <location>
        <begin position="21"/>
        <end position="81"/>
    </location>
</feature>
<gene>
    <name evidence="2" type="ORF">ILYODFUR_025086</name>
</gene>
<feature type="compositionally biased region" description="Basic and acidic residues" evidence="1">
    <location>
        <begin position="58"/>
        <end position="71"/>
    </location>
</feature>
<evidence type="ECO:0000313" key="3">
    <source>
        <dbReference type="Proteomes" id="UP001482620"/>
    </source>
</evidence>
<feature type="non-terminal residue" evidence="2">
    <location>
        <position position="81"/>
    </location>
</feature>
<reference evidence="2 3" key="1">
    <citation type="submission" date="2021-06" db="EMBL/GenBank/DDBJ databases">
        <authorList>
            <person name="Palmer J.M."/>
        </authorList>
    </citation>
    <scope>NUCLEOTIDE SEQUENCE [LARGE SCALE GENOMIC DNA]</scope>
    <source>
        <strain evidence="3">if_2019</strain>
        <tissue evidence="2">Muscle</tissue>
    </source>
</reference>
<dbReference type="Proteomes" id="UP001482620">
    <property type="component" value="Unassembled WGS sequence"/>
</dbReference>
<dbReference type="EMBL" id="JAHRIQ010095714">
    <property type="protein sequence ID" value="MEQ2252756.1"/>
    <property type="molecule type" value="Genomic_DNA"/>
</dbReference>
<evidence type="ECO:0000256" key="1">
    <source>
        <dbReference type="SAM" id="MobiDB-lite"/>
    </source>
</evidence>
<comment type="caution">
    <text evidence="2">The sequence shown here is derived from an EMBL/GenBank/DDBJ whole genome shotgun (WGS) entry which is preliminary data.</text>
</comment>
<accession>A0ABV0V8I9</accession>
<sequence length="81" mass="9696">LKPTHRPWPFLHPWGHSSFVTNRPEITPDTVKPTPTVSGRDNSKFLPPNIFYHNQQNHHTDSRSQTRDHLFLSRLRNRYRQ</sequence>
<feature type="non-terminal residue" evidence="2">
    <location>
        <position position="1"/>
    </location>
</feature>
<name>A0ABV0V8I9_9TELE</name>
<evidence type="ECO:0000313" key="2">
    <source>
        <dbReference type="EMBL" id="MEQ2252756.1"/>
    </source>
</evidence>